<dbReference type="GO" id="GO:0015074">
    <property type="term" value="P:DNA integration"/>
    <property type="evidence" value="ECO:0007669"/>
    <property type="project" value="InterPro"/>
</dbReference>
<evidence type="ECO:0000259" key="4">
    <source>
        <dbReference type="PROSITE" id="PS50878"/>
    </source>
</evidence>
<dbReference type="InterPro" id="IPR012337">
    <property type="entry name" value="RNaseH-like_sf"/>
</dbReference>
<dbReference type="PRINTS" id="PR00364">
    <property type="entry name" value="DISEASERSIST"/>
</dbReference>
<dbReference type="InterPro" id="IPR005162">
    <property type="entry name" value="Retrotrans_gag_dom"/>
</dbReference>
<dbReference type="InterPro" id="IPR002156">
    <property type="entry name" value="RNaseH_domain"/>
</dbReference>
<dbReference type="InterPro" id="IPR027417">
    <property type="entry name" value="P-loop_NTPase"/>
</dbReference>
<dbReference type="Gene3D" id="3.10.10.10">
    <property type="entry name" value="HIV Type 1 Reverse Transcriptase, subunit A, domain 1"/>
    <property type="match status" value="1"/>
</dbReference>
<feature type="compositionally biased region" description="Basic and acidic residues" evidence="2">
    <location>
        <begin position="457"/>
        <end position="470"/>
    </location>
</feature>
<dbReference type="InterPro" id="IPR035897">
    <property type="entry name" value="Toll_tir_struct_dom_sf"/>
</dbReference>
<dbReference type="SMART" id="SM00255">
    <property type="entry name" value="TIR"/>
    <property type="match status" value="1"/>
</dbReference>
<feature type="domain" description="RNase H type-1" evidence="5">
    <location>
        <begin position="1465"/>
        <end position="1594"/>
    </location>
</feature>
<dbReference type="GO" id="GO:0043531">
    <property type="term" value="F:ADP binding"/>
    <property type="evidence" value="ECO:0007669"/>
    <property type="project" value="InterPro"/>
</dbReference>
<feature type="region of interest" description="Disordered" evidence="2">
    <location>
        <begin position="1844"/>
        <end position="1865"/>
    </location>
</feature>
<organism evidence="7 8">
    <name type="scientific">Vigna mungo</name>
    <name type="common">Black gram</name>
    <name type="synonym">Phaseolus mungo</name>
    <dbReference type="NCBI Taxonomy" id="3915"/>
    <lineage>
        <taxon>Eukaryota</taxon>
        <taxon>Viridiplantae</taxon>
        <taxon>Streptophyta</taxon>
        <taxon>Embryophyta</taxon>
        <taxon>Tracheophyta</taxon>
        <taxon>Spermatophyta</taxon>
        <taxon>Magnoliopsida</taxon>
        <taxon>eudicotyledons</taxon>
        <taxon>Gunneridae</taxon>
        <taxon>Pentapetalae</taxon>
        <taxon>rosids</taxon>
        <taxon>fabids</taxon>
        <taxon>Fabales</taxon>
        <taxon>Fabaceae</taxon>
        <taxon>Papilionoideae</taxon>
        <taxon>50 kb inversion clade</taxon>
        <taxon>NPAAA clade</taxon>
        <taxon>indigoferoid/millettioid clade</taxon>
        <taxon>Phaseoleae</taxon>
        <taxon>Vigna</taxon>
    </lineage>
</organism>
<dbReference type="FunFam" id="3.40.50.10140:FF:000007">
    <property type="entry name" value="Disease resistance protein (TIR-NBS-LRR class)"/>
    <property type="match status" value="1"/>
</dbReference>
<sequence>MACNKRQRSSSSHTKNFDVFVSFRGADTRNGFTNHLFAALQRKGVVAFRDDQTIQKGDFLESELLLAIEGSRVFIVVFSKDYASSTWCMKELTKIVDWIEVTGRSLLPIFYDVTPSEVRKQSGEFSKAFSEHEERFKDDLEMVKGWRAALKTSCDRCGWDVQNKQQYEEIENVVEEVINILGRNQIWSFGDDLVDMHSRVKKLEDLLDLSANDIVHLVGICGMGGIGKTTLATALFKKISPQFNACCYLDDLSNIYCNFGAASSQKQLLCQALNQGNIEIHNAFHGTMLIRTRLCHLKALVVVDNVDQVEQLKKLGLQSEYLGTLGVGPTHGRPASRIIKEDHDRPVIPDDPKVADQPSQRRKLKDERERSGRKRPDGSTTNADEQGEMMRMLERRLEEMWKQHEEEMAAVRAECAAHISRAIVARAEEGVENRRQEKTVVNAENEVEEHSSAPTREGQKQEKADGGKEEKVLSFKMYDGTTDPDAHVKSFTNAMSFRTGCDAIRCRAFSLSLEGEALEWFNALPNGCITDFRGLEAMFKKQFVACISRDITVVDLMNLKQGKGEPLKTLMDRYQKTVRRVKGLTLELALQHIMSALRPGPFKESVCRTPPKTMEELREWAADEIRVEEMKQSYRKELQEVKGEKSEGKRAENQTHRAGGPRPRDGPRGPRFQQYTALNAPRAQIFHEALSTQLLQAPQKGPTPPNANGTKHCLYHQNLGHDTKDCVTLKDKIEELIRAGRLLKYVKTYRPDRSPVRERSPRRESPRRREDRRADHNRDHRYRRQEYPQDGRRRSRSRGGGDDRPLRGMINTISGGFAGGGSSSNARKKHVRALRSVHAVSVPKRTMPPITFTNDDFHAPEPEQDDLMVITAEIARYGVSKTEQIVGFAGERVDTRGYVDLHTRLGTGRDDDERRVRYLLVEANTSYNVLLRRPCLNAFGAIVSTPHLTLKYSGHQGTIHTVRADQKTARECYAAGLKLYPREQRRKTGRSEVAMADLDPRTNTEDRLEPIGETQPVIIGKDATQTTTIANGLGEEVERRLRSILWRNRYLFAWTAADMPGIHPSVKKRRLGEEKRRAIEDEVGKLKEAGFIREVTYTTWLANVVMVKKSNGKWRMCTDYTDLNKACPKDSHPLPSVDGLVDGASGHKILSFLDAYSGYNQIPMYAPDREKTAFITEKASFCYEVMPFGLKNAGATYQRLMDRIFVDQIGRCMNVYIDDMVVRSAEEEAHLRDLDEVFKQIRKFGMCLNPAKCTFEANPDKCDAIITMRSPTNLKEVQRLVGRLTALSRFIPRMAERIRPVLRKLKKGNSCNWDEECEHAFQNVKTILQNPPVMNRPNLGEELQIYLGVSDSAVSAALLQSGPEPKLVYFISRALQDAETRYHQVEKIALALLHVARRLRPYFQSHKVVVKTDHPISKILRKPDRAGRMVDWAVELSEFGLRYEPRGSVKGHHLADFAAELPVGVGEEWYLFVDGATGRTVSGAGVVLEGPNGFLLEHSLVFKFKVSNNQAEYEALIAGLELARDMGARRLTCRTDSQLVVGQMNGEFQVKEVSLIKYYHRATTLTQGFEVIRIQHIPREQNARADLLSKHSSRKEKGQLTTIIRQVLLHPSIECHAITVNEQQDWRTRIWELMKAQDDGSAISVADTKKIARFVIIGEDLYRRGYSTPLLKCLGKEEAHYVMNELHHGICGFHTGRNALKGRILRAGYYWPDIEEDAKIFVQKCIGCQAHANNPHASPHELHSIVSPWPFAQWGMDIVEEVPPGRYRLLHQVDGSLTARDDHGGTSAEVLLEVIVTDNGRQFIDRKLGQFFKDLGIKHTTSSVEHPQSNGQAEAAFRRQEDNMGRGITRDPLGTPQDTTGETPFNLTYGTDAMLPVELGEPSLRRKVEDMHLNDQELRVELDTIDDRRDRAALRAEACRRMVERRHNTKVRPRKFNEGDMVWRKTDEARKIASHDKLAAKWEGPFRITETLGNGAYRLSKPEGRPLRHRTILLPRPPGERQSRADSSNRSPGRGTELSSRLGRGGEWQCPAAPTHEVQIEERNYPLDLAGVGGERQCPAVPTCAMQIEERNYPLDLAGVVNGNALPGTELSSRFGRGGERQCPAAPTCAIQIEERNYPLDLAGVVNGDQG</sequence>
<dbReference type="PANTHER" id="PTHR48475:SF2">
    <property type="entry name" value="RIBONUCLEASE H"/>
    <property type="match status" value="1"/>
</dbReference>
<dbReference type="InterPro" id="IPR041588">
    <property type="entry name" value="Integrase_H2C2"/>
</dbReference>
<dbReference type="InterPro" id="IPR043502">
    <property type="entry name" value="DNA/RNA_pol_sf"/>
</dbReference>
<dbReference type="GO" id="GO:0007165">
    <property type="term" value="P:signal transduction"/>
    <property type="evidence" value="ECO:0007669"/>
    <property type="project" value="InterPro"/>
</dbReference>
<feature type="domain" description="TIR" evidence="3">
    <location>
        <begin position="15"/>
        <end position="177"/>
    </location>
</feature>
<feature type="domain" description="Integrase catalytic" evidence="6">
    <location>
        <begin position="1793"/>
        <end position="1890"/>
    </location>
</feature>
<dbReference type="GO" id="GO:0003676">
    <property type="term" value="F:nucleic acid binding"/>
    <property type="evidence" value="ECO:0007669"/>
    <property type="project" value="InterPro"/>
</dbReference>
<dbReference type="Pfam" id="PF01582">
    <property type="entry name" value="TIR"/>
    <property type="match status" value="1"/>
</dbReference>
<feature type="region of interest" description="Disordered" evidence="2">
    <location>
        <begin position="752"/>
        <end position="810"/>
    </location>
</feature>
<feature type="compositionally biased region" description="Polar residues" evidence="2">
    <location>
        <begin position="1856"/>
        <end position="1865"/>
    </location>
</feature>
<feature type="compositionally biased region" description="Basic and acidic residues" evidence="2">
    <location>
        <begin position="364"/>
        <end position="377"/>
    </location>
</feature>
<dbReference type="Pfam" id="PF00931">
    <property type="entry name" value="NB-ARC"/>
    <property type="match status" value="1"/>
</dbReference>
<feature type="compositionally biased region" description="Basic and acidic residues" evidence="2">
    <location>
        <begin position="637"/>
        <end position="655"/>
    </location>
</feature>
<dbReference type="Pfam" id="PF17919">
    <property type="entry name" value="RT_RNaseH_2"/>
    <property type="match status" value="1"/>
</dbReference>
<dbReference type="GO" id="GO:0004523">
    <property type="term" value="F:RNA-DNA hybrid ribonuclease activity"/>
    <property type="evidence" value="ECO:0007669"/>
    <property type="project" value="InterPro"/>
</dbReference>
<dbReference type="Gene3D" id="3.40.50.10140">
    <property type="entry name" value="Toll/interleukin-1 receptor homology (TIR) domain"/>
    <property type="match status" value="1"/>
</dbReference>
<dbReference type="PROSITE" id="PS50879">
    <property type="entry name" value="RNASE_H_1"/>
    <property type="match status" value="1"/>
</dbReference>
<evidence type="ECO:0000259" key="3">
    <source>
        <dbReference type="PROSITE" id="PS50104"/>
    </source>
</evidence>
<dbReference type="InterPro" id="IPR041577">
    <property type="entry name" value="RT_RNaseH_2"/>
</dbReference>
<dbReference type="EMBL" id="CP144694">
    <property type="protein sequence ID" value="WVZ02943.1"/>
    <property type="molecule type" value="Genomic_DNA"/>
</dbReference>
<dbReference type="PROSITE" id="PS50994">
    <property type="entry name" value="INTEGRASE"/>
    <property type="match status" value="1"/>
</dbReference>
<evidence type="ECO:0000259" key="5">
    <source>
        <dbReference type="PROSITE" id="PS50879"/>
    </source>
</evidence>
<dbReference type="InterPro" id="IPR001584">
    <property type="entry name" value="Integrase_cat-core"/>
</dbReference>
<dbReference type="Gene3D" id="3.30.420.10">
    <property type="entry name" value="Ribonuclease H-like superfamily/Ribonuclease H"/>
    <property type="match status" value="2"/>
</dbReference>
<feature type="region of interest" description="Disordered" evidence="2">
    <location>
        <begin position="326"/>
        <end position="387"/>
    </location>
</feature>
<dbReference type="Pfam" id="PF17921">
    <property type="entry name" value="Integrase_H2C2"/>
    <property type="match status" value="1"/>
</dbReference>
<feature type="region of interest" description="Disordered" evidence="2">
    <location>
        <begin position="637"/>
        <end position="673"/>
    </location>
</feature>
<dbReference type="SUPFAM" id="SSF52200">
    <property type="entry name" value="Toll/Interleukin receptor TIR domain"/>
    <property type="match status" value="1"/>
</dbReference>
<dbReference type="CDD" id="cd01647">
    <property type="entry name" value="RT_LTR"/>
    <property type="match status" value="1"/>
</dbReference>
<evidence type="ECO:0000313" key="8">
    <source>
        <dbReference type="Proteomes" id="UP001374535"/>
    </source>
</evidence>
<proteinExistence type="predicted"/>
<dbReference type="Pfam" id="PF00078">
    <property type="entry name" value="RVT_1"/>
    <property type="match status" value="1"/>
</dbReference>
<feature type="compositionally biased region" description="Basic and acidic residues" evidence="2">
    <location>
        <begin position="752"/>
        <end position="792"/>
    </location>
</feature>
<feature type="region of interest" description="Disordered" evidence="2">
    <location>
        <begin position="1976"/>
        <end position="2030"/>
    </location>
</feature>
<evidence type="ECO:0000256" key="1">
    <source>
        <dbReference type="ARBA" id="ARBA00023027"/>
    </source>
</evidence>
<evidence type="ECO:0000256" key="2">
    <source>
        <dbReference type="SAM" id="MobiDB-lite"/>
    </source>
</evidence>
<dbReference type="SUPFAM" id="SSF53098">
    <property type="entry name" value="Ribonuclease H-like"/>
    <property type="match status" value="2"/>
</dbReference>
<dbReference type="PROSITE" id="PS50104">
    <property type="entry name" value="TIR"/>
    <property type="match status" value="1"/>
</dbReference>
<dbReference type="Gene3D" id="1.10.340.70">
    <property type="match status" value="1"/>
</dbReference>
<keyword evidence="1" id="KW-0520">NAD</keyword>
<dbReference type="PROSITE" id="PS50878">
    <property type="entry name" value="RT_POL"/>
    <property type="match status" value="1"/>
</dbReference>
<accession>A0AAQ3RRW8</accession>
<reference evidence="7 8" key="1">
    <citation type="journal article" date="2023" name="Life. Sci Alliance">
        <title>Evolutionary insights into 3D genome organization and epigenetic landscape of Vigna mungo.</title>
        <authorList>
            <person name="Junaid A."/>
            <person name="Singh B."/>
            <person name="Bhatia S."/>
        </authorList>
    </citation>
    <scope>NUCLEOTIDE SEQUENCE [LARGE SCALE GENOMIC DNA]</scope>
    <source>
        <strain evidence="7">Urdbean</strain>
    </source>
</reference>
<protein>
    <submittedName>
        <fullName evidence="7">Uncharacterized protein</fullName>
    </submittedName>
</protein>
<evidence type="ECO:0000259" key="6">
    <source>
        <dbReference type="PROSITE" id="PS50994"/>
    </source>
</evidence>
<dbReference type="Pfam" id="PF13456">
    <property type="entry name" value="RVT_3"/>
    <property type="match status" value="1"/>
</dbReference>
<dbReference type="SUPFAM" id="SSF56672">
    <property type="entry name" value="DNA/RNA polymerases"/>
    <property type="match status" value="1"/>
</dbReference>
<gene>
    <name evidence="7" type="ORF">V8G54_023749</name>
</gene>
<feature type="domain" description="Reverse transcriptase" evidence="4">
    <location>
        <begin position="1088"/>
        <end position="1285"/>
    </location>
</feature>
<dbReference type="InterPro" id="IPR000477">
    <property type="entry name" value="RT_dom"/>
</dbReference>
<dbReference type="Pfam" id="PF03732">
    <property type="entry name" value="Retrotrans_gag"/>
    <property type="match status" value="1"/>
</dbReference>
<dbReference type="Proteomes" id="UP001374535">
    <property type="component" value="Chromosome 7"/>
</dbReference>
<dbReference type="InterPro" id="IPR043128">
    <property type="entry name" value="Rev_trsase/Diguanyl_cyclase"/>
</dbReference>
<dbReference type="CDD" id="cd09279">
    <property type="entry name" value="RNase_HI_like"/>
    <property type="match status" value="1"/>
</dbReference>
<dbReference type="Gene3D" id="3.30.70.270">
    <property type="match status" value="2"/>
</dbReference>
<evidence type="ECO:0000313" key="7">
    <source>
        <dbReference type="EMBL" id="WVZ02943.1"/>
    </source>
</evidence>
<feature type="region of interest" description="Disordered" evidence="2">
    <location>
        <begin position="441"/>
        <end position="470"/>
    </location>
</feature>
<keyword evidence="8" id="KW-1185">Reference proteome</keyword>
<name>A0AAQ3RRW8_VIGMU</name>
<dbReference type="Gene3D" id="3.40.50.300">
    <property type="entry name" value="P-loop containing nucleotide triphosphate hydrolases"/>
    <property type="match status" value="1"/>
</dbReference>
<feature type="compositionally biased region" description="Basic and acidic residues" evidence="2">
    <location>
        <begin position="338"/>
        <end position="354"/>
    </location>
</feature>
<dbReference type="InterPro" id="IPR036397">
    <property type="entry name" value="RNaseH_sf"/>
</dbReference>
<dbReference type="InterPro" id="IPR000157">
    <property type="entry name" value="TIR_dom"/>
</dbReference>
<dbReference type="InterPro" id="IPR002182">
    <property type="entry name" value="NB-ARC"/>
</dbReference>
<dbReference type="PANTHER" id="PTHR48475">
    <property type="entry name" value="RIBONUCLEASE H"/>
    <property type="match status" value="1"/>
</dbReference>
<dbReference type="SUPFAM" id="SSF52540">
    <property type="entry name" value="P-loop containing nucleoside triphosphate hydrolases"/>
    <property type="match status" value="1"/>
</dbReference>